<dbReference type="GO" id="GO:0000724">
    <property type="term" value="P:double-strand break repair via homologous recombination"/>
    <property type="evidence" value="ECO:0007669"/>
    <property type="project" value="TreeGrafter"/>
</dbReference>
<dbReference type="GO" id="GO:0005524">
    <property type="term" value="F:ATP binding"/>
    <property type="evidence" value="ECO:0007669"/>
    <property type="project" value="UniProtKB-KW"/>
</dbReference>
<dbReference type="GO" id="GO:0005634">
    <property type="term" value="C:nucleus"/>
    <property type="evidence" value="ECO:0007669"/>
    <property type="project" value="TreeGrafter"/>
</dbReference>
<dbReference type="EMBL" id="KI966418">
    <property type="protein sequence ID" value="EWC46373.1"/>
    <property type="molecule type" value="Genomic_DNA"/>
</dbReference>
<dbReference type="SUPFAM" id="SSF52540">
    <property type="entry name" value="P-loop containing nucleoside triphosphate hydrolases"/>
    <property type="match status" value="1"/>
</dbReference>
<dbReference type="HOGENOM" id="CLU_276941_0_0_1"/>
<dbReference type="PANTHER" id="PTHR11070">
    <property type="entry name" value="UVRD / RECB / PCRA DNA HELICASE FAMILY MEMBER"/>
    <property type="match status" value="1"/>
</dbReference>
<evidence type="ECO:0000256" key="4">
    <source>
        <dbReference type="ARBA" id="ARBA00022840"/>
    </source>
</evidence>
<dbReference type="InterPro" id="IPR014016">
    <property type="entry name" value="UvrD-like_ATP-bd"/>
</dbReference>
<keyword evidence="5" id="KW-0413">Isomerase</keyword>
<dbReference type="PROSITE" id="PS50181">
    <property type="entry name" value="FBOX"/>
    <property type="match status" value="1"/>
</dbReference>
<dbReference type="Pfam" id="PF13361">
    <property type="entry name" value="UvrD_C"/>
    <property type="match status" value="1"/>
</dbReference>
<evidence type="ECO:0000256" key="7">
    <source>
        <dbReference type="ARBA" id="ARBA00034808"/>
    </source>
</evidence>
<dbReference type="GO" id="GO:0016787">
    <property type="term" value="F:hydrolase activity"/>
    <property type="evidence" value="ECO:0007669"/>
    <property type="project" value="UniProtKB-KW"/>
</dbReference>
<dbReference type="InterPro" id="IPR001810">
    <property type="entry name" value="F-box_dom"/>
</dbReference>
<keyword evidence="2" id="KW-0378">Hydrolase</keyword>
<protein>
    <recommendedName>
        <fullName evidence="7">DNA 3'-5' helicase</fullName>
        <ecNumber evidence="7">5.6.2.4</ecNumber>
    </recommendedName>
</protein>
<comment type="catalytic activity">
    <reaction evidence="8">
        <text>ATP + H2O = ADP + phosphate + H(+)</text>
        <dbReference type="Rhea" id="RHEA:13065"/>
        <dbReference type="ChEBI" id="CHEBI:15377"/>
        <dbReference type="ChEBI" id="CHEBI:15378"/>
        <dbReference type="ChEBI" id="CHEBI:30616"/>
        <dbReference type="ChEBI" id="CHEBI:43474"/>
        <dbReference type="ChEBI" id="CHEBI:456216"/>
        <dbReference type="EC" id="5.6.2.4"/>
    </reaction>
</comment>
<dbReference type="Gene3D" id="3.40.50.300">
    <property type="entry name" value="P-loop containing nucleotide triphosphate hydrolases"/>
    <property type="match status" value="3"/>
</dbReference>
<dbReference type="Pfam" id="PF00580">
    <property type="entry name" value="UvrD-helicase"/>
    <property type="match status" value="1"/>
</dbReference>
<evidence type="ECO:0000256" key="2">
    <source>
        <dbReference type="ARBA" id="ARBA00022801"/>
    </source>
</evidence>
<dbReference type="GO" id="GO:0003677">
    <property type="term" value="F:DNA binding"/>
    <property type="evidence" value="ECO:0007669"/>
    <property type="project" value="InterPro"/>
</dbReference>
<keyword evidence="3" id="KW-0347">Helicase</keyword>
<evidence type="ECO:0000313" key="11">
    <source>
        <dbReference type="Proteomes" id="UP000024837"/>
    </source>
</evidence>
<evidence type="ECO:0000259" key="9">
    <source>
        <dbReference type="PROSITE" id="PS50181"/>
    </source>
</evidence>
<dbReference type="GO" id="GO:0043138">
    <property type="term" value="F:3'-5' DNA helicase activity"/>
    <property type="evidence" value="ECO:0007669"/>
    <property type="project" value="UniProtKB-EC"/>
</dbReference>
<gene>
    <name evidence="10" type="ORF">DRE_04316</name>
</gene>
<name>W7I252_9PEZI</name>
<dbReference type="OrthoDB" id="1470711at2759"/>
<keyword evidence="1" id="KW-0547">Nucleotide-binding</keyword>
<keyword evidence="4" id="KW-0067">ATP-binding</keyword>
<evidence type="ECO:0000256" key="8">
    <source>
        <dbReference type="ARBA" id="ARBA00048988"/>
    </source>
</evidence>
<accession>W7I252</accession>
<evidence type="ECO:0000256" key="5">
    <source>
        <dbReference type="ARBA" id="ARBA00023235"/>
    </source>
</evidence>
<comment type="catalytic activity">
    <reaction evidence="6">
        <text>Couples ATP hydrolysis with the unwinding of duplex DNA by translocating in the 3'-5' direction.</text>
        <dbReference type="EC" id="5.6.2.4"/>
    </reaction>
</comment>
<dbReference type="EC" id="5.6.2.4" evidence="7"/>
<evidence type="ECO:0000256" key="3">
    <source>
        <dbReference type="ARBA" id="ARBA00022806"/>
    </source>
</evidence>
<dbReference type="AlphaFoldDB" id="W7I252"/>
<dbReference type="Proteomes" id="UP000024837">
    <property type="component" value="Unassembled WGS sequence"/>
</dbReference>
<evidence type="ECO:0000313" key="10">
    <source>
        <dbReference type="EMBL" id="EWC46373.1"/>
    </source>
</evidence>
<evidence type="ECO:0000256" key="1">
    <source>
        <dbReference type="ARBA" id="ARBA00022741"/>
    </source>
</evidence>
<keyword evidence="11" id="KW-1185">Reference proteome</keyword>
<sequence length="1147" mass="128389">MSYYNSAQTGLPDAAIHARAPFPATKSRLANGQPDIMMLPPETLLHVAGYLSNKDVEALVKAFPRMETLVVRKAFRRWQRLLGEFITAQDDSYEAIEREQQRRQQAKYPAAASSLVAGIREAQKFENTILPWVLSEMGISPPGNKQMQLDAIFLGLQMLGKAPFVPFAPLVDGTDVQEGSKRLRSSLNAILPVECIISLLPLSVSRNVSLLQSPVFDGVLLTAYLLFTKLRPEGILHLLPRHSQLGYINEQALAEYLSYILLFLKALKANNALWGDVLQSSPNPTTDSVRWSYTNGSPVSEFVLQILRRRIEAWFATYYGYRPIPSPNPQPSILTPEQRNFVYTDIIKGQIFKVRAYAGTGKTKCLVDYASRRPGERMLYVAYNRQAKMDADVRFKDCINVDCKTLHSVAFNALSIVNPVIDHKVKRKPPPVKDDAGSSRRGKFSRIVSAPVEDSFLRGWDIEAVVDTLHMTSDAVASVFTTPYDWEDKTFGGTGFSTGNTPTVGTAKNPKNSENLARVVATGIDRFCQSRDAQPGISHLSPAQCRSKLCNPELAVKWLKILWGMIIDGQTSFMTHDCYLKMFSLTSNREADVYTFGKYDIVMFDEAQDANPCMANIILRQREAAAIIIIGDPYQMIYGFRGARNECFDDTRLPPDETFRLTKSFRFGQEIADVANLILGTIGERNRVHGTDDVPSPSVFLPPASKLEANSSIGKHTVIFRSNTELVKYFFSSFAKNPHKTMFLKTSAANASTAIIPLLRSGYHLYKGRTPKHPRLKGISSFDEAKSYLQREDGSGSLDTDEVDIQAITLVVGMEHHYKEADNNNGSFLDVLEASAGCIVDVEAWADVILTTAHQAKGLEWDNVIIANDFITTGLTVTDAGDQWWCREAANVLYVACTRARKRLQLSNGLAQFFSNRMGTSRFFLSPTALQTWGPSACPCCRGKHPSNTFLSEHLQDIDNNPQVDTSDYFLSMPSPCVGLENLTPRRDPLASDGWIEYTKQPLNPIQIPRCIYLPAIACLNCIIAWRGVRNETHSDLFRFAEGIKGRLGFSSDASHSDFKIFWARRFPPNMPGRLVPHGYKSFVEVYQPWMRMDLEQPYDIGRVTESLVAWSDYLFEMANTAGVEYDDDDLEDYIKSCDDSNFSVGM</sequence>
<evidence type="ECO:0000256" key="6">
    <source>
        <dbReference type="ARBA" id="ARBA00034617"/>
    </source>
</evidence>
<dbReference type="GO" id="GO:0031297">
    <property type="term" value="P:replication fork processing"/>
    <property type="evidence" value="ECO:0007669"/>
    <property type="project" value="TreeGrafter"/>
</dbReference>
<feature type="domain" description="F-box" evidence="9">
    <location>
        <begin position="33"/>
        <end position="81"/>
    </location>
</feature>
<dbReference type="InterPro" id="IPR027417">
    <property type="entry name" value="P-loop_NTPase"/>
</dbReference>
<dbReference type="InterPro" id="IPR000212">
    <property type="entry name" value="DNA_helicase_UvrD/REP"/>
</dbReference>
<organism evidence="10 11">
    <name type="scientific">Drechslerella stenobrocha 248</name>
    <dbReference type="NCBI Taxonomy" id="1043628"/>
    <lineage>
        <taxon>Eukaryota</taxon>
        <taxon>Fungi</taxon>
        <taxon>Dikarya</taxon>
        <taxon>Ascomycota</taxon>
        <taxon>Pezizomycotina</taxon>
        <taxon>Orbiliomycetes</taxon>
        <taxon>Orbiliales</taxon>
        <taxon>Orbiliaceae</taxon>
        <taxon>Drechslerella</taxon>
    </lineage>
</organism>
<reference evidence="10 11" key="1">
    <citation type="submission" date="2013-05" db="EMBL/GenBank/DDBJ databases">
        <title>Drechslerella stenobrocha genome reveals carnivorous origination and mechanical trapping mechanism of predatory fungi.</title>
        <authorList>
            <person name="Liu X."/>
            <person name="Zhang W."/>
            <person name="Liu K."/>
        </authorList>
    </citation>
    <scope>NUCLEOTIDE SEQUENCE [LARGE SCALE GENOMIC DNA]</scope>
    <source>
        <strain evidence="10 11">248</strain>
    </source>
</reference>
<dbReference type="InterPro" id="IPR014017">
    <property type="entry name" value="DNA_helicase_UvrD-like_C"/>
</dbReference>
<proteinExistence type="predicted"/>
<dbReference type="PANTHER" id="PTHR11070:SF30">
    <property type="entry name" value="F-BOX DNA HELICASE 1"/>
    <property type="match status" value="1"/>
</dbReference>